<dbReference type="InterPro" id="IPR019282">
    <property type="entry name" value="Glycoamylase-like_cons_dom"/>
</dbReference>
<feature type="transmembrane region" description="Helical" evidence="1">
    <location>
        <begin position="54"/>
        <end position="76"/>
    </location>
</feature>
<accession>A0ABT3QST0</accession>
<protein>
    <recommendedName>
        <fullName evidence="2">Glycoamylase-like domain-containing protein</fullName>
    </recommendedName>
</protein>
<comment type="caution">
    <text evidence="3">The sequence shown here is derived from an EMBL/GenBank/DDBJ whole genome shotgun (WGS) entry which is preliminary data.</text>
</comment>
<evidence type="ECO:0000313" key="4">
    <source>
        <dbReference type="Proteomes" id="UP001301216"/>
    </source>
</evidence>
<dbReference type="Pfam" id="PF10091">
    <property type="entry name" value="Glycoamylase"/>
    <property type="match status" value="1"/>
</dbReference>
<keyword evidence="1" id="KW-0472">Membrane</keyword>
<dbReference type="Gene3D" id="1.50.10.140">
    <property type="match status" value="1"/>
</dbReference>
<dbReference type="EMBL" id="JAPHAV010000013">
    <property type="protein sequence ID" value="MCX2698698.1"/>
    <property type="molecule type" value="Genomic_DNA"/>
</dbReference>
<keyword evidence="1" id="KW-0812">Transmembrane</keyword>
<proteinExistence type="predicted"/>
<dbReference type="Proteomes" id="UP001301216">
    <property type="component" value="Unassembled WGS sequence"/>
</dbReference>
<organism evidence="3 4">
    <name type="scientific">Ochrobactrum chromiisoli</name>
    <dbReference type="NCBI Taxonomy" id="2993941"/>
    <lineage>
        <taxon>Bacteria</taxon>
        <taxon>Pseudomonadati</taxon>
        <taxon>Pseudomonadota</taxon>
        <taxon>Alphaproteobacteria</taxon>
        <taxon>Hyphomicrobiales</taxon>
        <taxon>Brucellaceae</taxon>
        <taxon>Brucella/Ochrobactrum group</taxon>
        <taxon>Ochrobactrum</taxon>
    </lineage>
</organism>
<feature type="domain" description="Glycoamylase-like" evidence="2">
    <location>
        <begin position="197"/>
        <end position="357"/>
    </location>
</feature>
<reference evidence="3 4" key="1">
    <citation type="submission" date="2022-11" db="EMBL/GenBank/DDBJ databases">
        <title>Brucella sp. YY2X, whole genome shotgun sequencing project.</title>
        <authorList>
            <person name="Yang Y."/>
        </authorList>
    </citation>
    <scope>NUCLEOTIDE SEQUENCE [LARGE SCALE GENOMIC DNA]</scope>
    <source>
        <strain evidence="3 4">YY2X</strain>
    </source>
</reference>
<keyword evidence="4" id="KW-1185">Reference proteome</keyword>
<gene>
    <name evidence="3" type="ORF">OPR82_18395</name>
</gene>
<dbReference type="RefSeq" id="WP_265986364.1">
    <property type="nucleotide sequence ID" value="NZ_JAPHAV010000013.1"/>
</dbReference>
<evidence type="ECO:0000256" key="1">
    <source>
        <dbReference type="SAM" id="Phobius"/>
    </source>
</evidence>
<evidence type="ECO:0000259" key="2">
    <source>
        <dbReference type="Pfam" id="PF10091"/>
    </source>
</evidence>
<evidence type="ECO:0000313" key="3">
    <source>
        <dbReference type="EMBL" id="MCX2698698.1"/>
    </source>
</evidence>
<keyword evidence="1" id="KW-1133">Transmembrane helix</keyword>
<sequence>MTKPSCQIDDAEELRHSPLSILLDAVQKAHGSYFWDGAHDQTGLPFDRRHKGNATTIDLVSIGGTGFGIMVLVVLVHRKLISRKEACLRLLAIMQSLEQIDRFRGAFPHFVRPSHLKIVRWKPRDDGGDLVETSLLIQGLICAREFFSGLSVEETDLRQRINIICDAVEWANYVRPGARPSLYWHWSPQYSWYKNTPITGWNEALVAYILAAGSSTHPIDPGVYQRGWKNDGKYLNGQSYYGHQLPAGTPFGGPLFLSQYSFCALDPRQLLDNDLDYWQQAVAHATINYEHCNRNPNGYAGYGQCGWGLTSSDGPDGYLASCPVNDHGVLSPTAALSSFPFLPEQAEAALRAFLSYQNGGLWSGCH</sequence>
<name>A0ABT3QST0_9HYPH</name>